<organism evidence="1 2">
    <name type="scientific">Desmospora profundinema</name>
    <dbReference type="NCBI Taxonomy" id="1571184"/>
    <lineage>
        <taxon>Bacteria</taxon>
        <taxon>Bacillati</taxon>
        <taxon>Bacillota</taxon>
        <taxon>Bacilli</taxon>
        <taxon>Bacillales</taxon>
        <taxon>Thermoactinomycetaceae</taxon>
        <taxon>Desmospora</taxon>
    </lineage>
</organism>
<gene>
    <name evidence="1" type="ORF">JOE21_003209</name>
</gene>
<dbReference type="Proteomes" id="UP001185012">
    <property type="component" value="Unassembled WGS sequence"/>
</dbReference>
<reference evidence="1 2" key="1">
    <citation type="submission" date="2023-07" db="EMBL/GenBank/DDBJ databases">
        <title>Genomic Encyclopedia of Type Strains, Phase IV (KMG-IV): sequencing the most valuable type-strain genomes for metagenomic binning, comparative biology and taxonomic classification.</title>
        <authorList>
            <person name="Goeker M."/>
        </authorList>
    </citation>
    <scope>NUCLEOTIDE SEQUENCE [LARGE SCALE GENOMIC DNA]</scope>
    <source>
        <strain evidence="1 2">DSM 45903</strain>
    </source>
</reference>
<name>A0ABU1IQY3_9BACL</name>
<accession>A0ABU1IQY3</accession>
<dbReference type="EMBL" id="JAVDQG010000008">
    <property type="protein sequence ID" value="MDR6227194.1"/>
    <property type="molecule type" value="Genomic_DNA"/>
</dbReference>
<protein>
    <submittedName>
        <fullName evidence="1">Uncharacterized protein</fullName>
    </submittedName>
</protein>
<evidence type="ECO:0000313" key="1">
    <source>
        <dbReference type="EMBL" id="MDR6227194.1"/>
    </source>
</evidence>
<evidence type="ECO:0000313" key="2">
    <source>
        <dbReference type="Proteomes" id="UP001185012"/>
    </source>
</evidence>
<keyword evidence="2" id="KW-1185">Reference proteome</keyword>
<sequence>MGHAQTTGEWLLEQSATDLGLSGEVISEQG</sequence>
<proteinExistence type="predicted"/>
<comment type="caution">
    <text evidence="1">The sequence shown here is derived from an EMBL/GenBank/DDBJ whole genome shotgun (WGS) entry which is preliminary data.</text>
</comment>